<dbReference type="InterPro" id="IPR011766">
    <property type="entry name" value="TPP_enzyme_TPP-bd"/>
</dbReference>
<comment type="caution">
    <text evidence="6">The sequence shown here is derived from an EMBL/GenBank/DDBJ whole genome shotgun (WGS) entry which is preliminary data.</text>
</comment>
<organism evidence="6">
    <name type="scientific">marine sediment metagenome</name>
    <dbReference type="NCBI Taxonomy" id="412755"/>
    <lineage>
        <taxon>unclassified sequences</taxon>
        <taxon>metagenomes</taxon>
        <taxon>ecological metagenomes</taxon>
    </lineage>
</organism>
<dbReference type="Gene3D" id="3.40.50.970">
    <property type="match status" value="2"/>
</dbReference>
<dbReference type="InterPro" id="IPR051818">
    <property type="entry name" value="TPP_dependent_decarboxylase"/>
</dbReference>
<gene>
    <name evidence="6" type="ORF">LCGC14_1608210</name>
</gene>
<dbReference type="Pfam" id="PF02775">
    <property type="entry name" value="TPP_enzyme_C"/>
    <property type="match status" value="1"/>
</dbReference>
<keyword evidence="2" id="KW-0786">Thiamine pyrophosphate</keyword>
<dbReference type="InterPro" id="IPR012001">
    <property type="entry name" value="Thiamin_PyroP_enz_TPP-bd_dom"/>
</dbReference>
<evidence type="ECO:0000259" key="5">
    <source>
        <dbReference type="Pfam" id="PF02776"/>
    </source>
</evidence>
<evidence type="ECO:0000313" key="6">
    <source>
        <dbReference type="EMBL" id="KKM24126.1"/>
    </source>
</evidence>
<proteinExistence type="predicted"/>
<dbReference type="CDD" id="cd03372">
    <property type="entry name" value="TPP_ComE"/>
    <property type="match status" value="1"/>
</dbReference>
<dbReference type="SUPFAM" id="SSF52518">
    <property type="entry name" value="Thiamin diphosphate-binding fold (THDP-binding)"/>
    <property type="match status" value="2"/>
</dbReference>
<feature type="domain" description="Thiamine pyrophosphate enzyme TPP-binding" evidence="4">
    <location>
        <begin position="232"/>
        <end position="355"/>
    </location>
</feature>
<dbReference type="GO" id="GO:0030976">
    <property type="term" value="F:thiamine pyrophosphate binding"/>
    <property type="evidence" value="ECO:0007669"/>
    <property type="project" value="InterPro"/>
</dbReference>
<sequence>MRDTGQHLLDIIEGCGTDILCSLPCDRIKDIIADASSRSFRHLPLTREEEGVGICAGAALAGKNPAMLIQNSGLGNMVNALLSLTGFYELPLAIFMSHRGIYKEGIPAQVPMGKAAAGLLDAMGIEYSQVNNTSDLEKVEGKLRQVYSGCRAHAFLLSPALWESSCVAPVQDVPPCPCVKEPDKQDQSHENSPAPQMSRYEILEAIKGYLDGEVVICNIGIPSKELYRVCDQPSNFYMLGSMGMATPIGLGVSLFTDRKVFVIDGDGSLLMNPGTLATVSAAAPENLTILAIDNASYGSTGNQPTLTGSCVDLEAVARGFGIGRTLKAGTGEQITSALESDKSDHSDKKGPAFLHLLARSGNADVKNIPLDRLEIKERFQNFLKSQATT</sequence>
<dbReference type="InterPro" id="IPR029061">
    <property type="entry name" value="THDP-binding"/>
</dbReference>
<keyword evidence="3" id="KW-0456">Lyase</keyword>
<dbReference type="EMBL" id="LAZR01012989">
    <property type="protein sequence ID" value="KKM24126.1"/>
    <property type="molecule type" value="Genomic_DNA"/>
</dbReference>
<dbReference type="PANTHER" id="PTHR42818:SF1">
    <property type="entry name" value="SULFOPYRUVATE DECARBOXYLASE"/>
    <property type="match status" value="1"/>
</dbReference>
<dbReference type="NCBIfam" id="TIGR03846">
    <property type="entry name" value="sulfopy_beta"/>
    <property type="match status" value="1"/>
</dbReference>
<keyword evidence="1" id="KW-0210">Decarboxylase</keyword>
<dbReference type="GO" id="GO:0050545">
    <property type="term" value="F:sulfopyruvate decarboxylase activity"/>
    <property type="evidence" value="ECO:0007669"/>
    <property type="project" value="InterPro"/>
</dbReference>
<feature type="domain" description="Thiamine pyrophosphate enzyme N-terminal TPP-binding" evidence="5">
    <location>
        <begin position="3"/>
        <end position="86"/>
    </location>
</feature>
<dbReference type="InterPro" id="IPR022494">
    <property type="entry name" value="Sulfopyruvate_deCO2ase_bsu"/>
</dbReference>
<evidence type="ECO:0000259" key="4">
    <source>
        <dbReference type="Pfam" id="PF02775"/>
    </source>
</evidence>
<dbReference type="InterPro" id="IPR022502">
    <property type="entry name" value="Sulfopyruvate_deCO2ase_alpha"/>
</dbReference>
<dbReference type="PANTHER" id="PTHR42818">
    <property type="entry name" value="SULFOPYRUVATE DECARBOXYLASE SUBUNIT ALPHA"/>
    <property type="match status" value="1"/>
</dbReference>
<evidence type="ECO:0000256" key="2">
    <source>
        <dbReference type="ARBA" id="ARBA00023052"/>
    </source>
</evidence>
<dbReference type="Pfam" id="PF02776">
    <property type="entry name" value="TPP_enzyme_N"/>
    <property type="match status" value="1"/>
</dbReference>
<dbReference type="NCBIfam" id="TIGR03845">
    <property type="entry name" value="sulfopyru_alph"/>
    <property type="match status" value="1"/>
</dbReference>
<dbReference type="CDD" id="cd07035">
    <property type="entry name" value="TPP_PYR_POX_like"/>
    <property type="match status" value="1"/>
</dbReference>
<evidence type="ECO:0000256" key="1">
    <source>
        <dbReference type="ARBA" id="ARBA00022793"/>
    </source>
</evidence>
<accession>A0A0F9I936</accession>
<evidence type="ECO:0000256" key="3">
    <source>
        <dbReference type="ARBA" id="ARBA00023239"/>
    </source>
</evidence>
<name>A0A0F9I936_9ZZZZ</name>
<reference evidence="6" key="1">
    <citation type="journal article" date="2015" name="Nature">
        <title>Complex archaea that bridge the gap between prokaryotes and eukaryotes.</title>
        <authorList>
            <person name="Spang A."/>
            <person name="Saw J.H."/>
            <person name="Jorgensen S.L."/>
            <person name="Zaremba-Niedzwiedzka K."/>
            <person name="Martijn J."/>
            <person name="Lind A.E."/>
            <person name="van Eijk R."/>
            <person name="Schleper C."/>
            <person name="Guy L."/>
            <person name="Ettema T.J."/>
        </authorList>
    </citation>
    <scope>NUCLEOTIDE SEQUENCE</scope>
</reference>
<dbReference type="AlphaFoldDB" id="A0A0F9I936"/>
<protein>
    <submittedName>
        <fullName evidence="6">Uncharacterized protein</fullName>
    </submittedName>
</protein>